<dbReference type="KEGG" id="taw:EI545_05800"/>
<feature type="transmembrane region" description="Helical" evidence="1">
    <location>
        <begin position="39"/>
        <end position="56"/>
    </location>
</feature>
<keyword evidence="1" id="KW-0472">Membrane</keyword>
<dbReference type="InterPro" id="IPR036927">
    <property type="entry name" value="Cyt_c_oxase-like_su1_sf"/>
</dbReference>
<dbReference type="AlphaFoldDB" id="A0A3S8U471"/>
<feature type="transmembrane region" description="Helical" evidence="1">
    <location>
        <begin position="68"/>
        <end position="90"/>
    </location>
</feature>
<keyword evidence="1" id="KW-0812">Transmembrane</keyword>
<organism evidence="2 3">
    <name type="scientific">Tabrizicola piscis</name>
    <dbReference type="NCBI Taxonomy" id="2494374"/>
    <lineage>
        <taxon>Bacteria</taxon>
        <taxon>Pseudomonadati</taxon>
        <taxon>Pseudomonadota</taxon>
        <taxon>Alphaproteobacteria</taxon>
        <taxon>Rhodobacterales</taxon>
        <taxon>Paracoccaceae</taxon>
        <taxon>Tabrizicola</taxon>
    </lineage>
</organism>
<dbReference type="OrthoDB" id="9808748at2"/>
<gene>
    <name evidence="2" type="ORF">EI545_05800</name>
</gene>
<reference evidence="2 3" key="1">
    <citation type="submission" date="2018-12" db="EMBL/GenBank/DDBJ databases">
        <title>Complete genome sequencing of Tabrizicola sp. K13M18.</title>
        <authorList>
            <person name="Bae J.-W."/>
        </authorList>
    </citation>
    <scope>NUCLEOTIDE SEQUENCE [LARGE SCALE GENOMIC DNA]</scope>
    <source>
        <strain evidence="2 3">K13M18</strain>
    </source>
</reference>
<dbReference type="Gene3D" id="1.20.210.10">
    <property type="entry name" value="Cytochrome c oxidase-like, subunit I domain"/>
    <property type="match status" value="1"/>
</dbReference>
<sequence length="124" mass="12923">MRDPAFVLLLAAALCVLGGMLWGIQMAVSGDHLLASAHAHLNLVGWVTLALFGIYYRLTPAACASRLAWVHAVVAIAGVLVMVPGIVLVIQGGSPVMASAGAILGLLSMVLFLTTLLRHGFGHR</sequence>
<accession>A0A3S8U471</accession>
<evidence type="ECO:0000256" key="1">
    <source>
        <dbReference type="SAM" id="Phobius"/>
    </source>
</evidence>
<name>A0A3S8U471_9RHOB</name>
<evidence type="ECO:0008006" key="4">
    <source>
        <dbReference type="Google" id="ProtNLM"/>
    </source>
</evidence>
<dbReference type="SUPFAM" id="SSF81442">
    <property type="entry name" value="Cytochrome c oxidase subunit I-like"/>
    <property type="match status" value="1"/>
</dbReference>
<keyword evidence="3" id="KW-1185">Reference proteome</keyword>
<proteinExistence type="predicted"/>
<evidence type="ECO:0000313" key="3">
    <source>
        <dbReference type="Proteomes" id="UP000282002"/>
    </source>
</evidence>
<dbReference type="RefSeq" id="WP_125324588.1">
    <property type="nucleotide sequence ID" value="NZ_CP034328.1"/>
</dbReference>
<feature type="transmembrane region" description="Helical" evidence="1">
    <location>
        <begin position="96"/>
        <end position="117"/>
    </location>
</feature>
<dbReference type="EMBL" id="CP034328">
    <property type="protein sequence ID" value="AZL58387.1"/>
    <property type="molecule type" value="Genomic_DNA"/>
</dbReference>
<dbReference type="Proteomes" id="UP000282002">
    <property type="component" value="Chromosome"/>
</dbReference>
<evidence type="ECO:0000313" key="2">
    <source>
        <dbReference type="EMBL" id="AZL58387.1"/>
    </source>
</evidence>
<protein>
    <recommendedName>
        <fullName evidence="4">Cytochrome-c oxidase</fullName>
    </recommendedName>
</protein>
<keyword evidence="1" id="KW-1133">Transmembrane helix</keyword>